<dbReference type="AlphaFoldDB" id="A0A6H1ZHG1"/>
<accession>A0A6H1ZHG1</accession>
<sequence>MAYTEASLLTQVRSILNEPSKQFFDDTEITAWLKEAAIDISTKTMCVETSAAVTVTAGTLDATEPTDCLKVYAVYISNKGLMRIHPRQIAHITPTPSTIPQFYYHFAGKLGFYPIASTGLTATVLYSKLVDSVVNLPYEYQEYAIDYAVYRAKLKDGKYAQANHVLSKYLNSLIFHRQDLYEKGVDSKDMFKIPDYTVTSEK</sequence>
<organism evidence="1">
    <name type="scientific">viral metagenome</name>
    <dbReference type="NCBI Taxonomy" id="1070528"/>
    <lineage>
        <taxon>unclassified sequences</taxon>
        <taxon>metagenomes</taxon>
        <taxon>organismal metagenomes</taxon>
    </lineage>
</organism>
<dbReference type="InterPro" id="IPR056209">
    <property type="entry name" value="SU10_adaptor"/>
</dbReference>
<dbReference type="EMBL" id="MT142511">
    <property type="protein sequence ID" value="QJA83448.1"/>
    <property type="molecule type" value="Genomic_DNA"/>
</dbReference>
<dbReference type="Pfam" id="PF24175">
    <property type="entry name" value="SU10_adaptor"/>
    <property type="match status" value="1"/>
</dbReference>
<dbReference type="EMBL" id="MT144025">
    <property type="protein sequence ID" value="QJA46899.1"/>
    <property type="molecule type" value="Genomic_DNA"/>
</dbReference>
<reference evidence="1" key="1">
    <citation type="submission" date="2020-03" db="EMBL/GenBank/DDBJ databases">
        <title>The deep terrestrial virosphere.</title>
        <authorList>
            <person name="Holmfeldt K."/>
            <person name="Nilsson E."/>
            <person name="Simone D."/>
            <person name="Lopez-Fernandez M."/>
            <person name="Wu X."/>
            <person name="de Brujin I."/>
            <person name="Lundin D."/>
            <person name="Andersson A."/>
            <person name="Bertilsson S."/>
            <person name="Dopson M."/>
        </authorList>
    </citation>
    <scope>NUCLEOTIDE SEQUENCE</scope>
    <source>
        <strain evidence="3">MM415A00279</strain>
        <strain evidence="2">MM415B00575</strain>
        <strain evidence="1">TM448A00577</strain>
    </source>
</reference>
<evidence type="ECO:0000313" key="1">
    <source>
        <dbReference type="EMBL" id="QJA46899.1"/>
    </source>
</evidence>
<dbReference type="EMBL" id="MT141507">
    <property type="protein sequence ID" value="QJA63839.1"/>
    <property type="molecule type" value="Genomic_DNA"/>
</dbReference>
<evidence type="ECO:0000313" key="3">
    <source>
        <dbReference type="EMBL" id="QJA83448.1"/>
    </source>
</evidence>
<gene>
    <name evidence="3" type="ORF">MM415A00279_0006</name>
    <name evidence="2" type="ORF">MM415B00575_0011</name>
    <name evidence="1" type="ORF">TM448A00577_0007</name>
</gene>
<evidence type="ECO:0000313" key="2">
    <source>
        <dbReference type="EMBL" id="QJA63839.1"/>
    </source>
</evidence>
<proteinExistence type="predicted"/>
<name>A0A6H1ZHG1_9ZZZZ</name>
<protein>
    <submittedName>
        <fullName evidence="1">Uncharacterized protein</fullName>
    </submittedName>
</protein>